<dbReference type="FunFam" id="3.30.1330.30:FF:000006">
    <property type="entry name" value="Peptide chain release factor subunit 1"/>
    <property type="match status" value="1"/>
</dbReference>
<sequence length="437" mass="48940">MADGQENDKNIEIWKMKKLIKALQSARGNGTSMISLIIPPGDQISRITKMLAEEYGTASNIKSRVNRQSVALVQLTSAQQRLKLYNKVPPNGLLLYTGTIVTDDGKEKKVTFDLTPFKPINASLYLCDNKFHTEPLGELLESDEKFGFIVMDGNGTLFGTLSGNTREVLHKFTVDLPKKHGRGGQSALRFARLRMEKRHNYVRKTAELATQFFINPATSQPNVSGLILAGSADFKTELSQSDMFDPRLQAKILNVVDVSYGGENGFNQAIELSAEILANVKFIQEKRLIGKFFEEISQDTGKYVFGVDDTIKGLEMGAVETLIVWENLDINRYVLKNSVTNEIVIKHLNKEQEADNSNFKDSATSAELEVQDKMPLLEWFAMNTNFGCSLEFVTNRSQEGSQFCRGFGGIGGILRYQLDMRSFDEPSDEGEYFEDSD</sequence>
<dbReference type="GeneID" id="102577912"/>
<dbReference type="Gene3D" id="3.30.420.60">
    <property type="entry name" value="eRF1 domain 2"/>
    <property type="match status" value="1"/>
</dbReference>
<evidence type="ECO:0000256" key="2">
    <source>
        <dbReference type="ARBA" id="ARBA00005326"/>
    </source>
</evidence>
<dbReference type="Pfam" id="PF03465">
    <property type="entry name" value="eRF1_3"/>
    <property type="match status" value="1"/>
</dbReference>
<reference evidence="8" key="1">
    <citation type="submission" date="2005-11" db="EMBL/GenBank/DDBJ databases">
        <title>Full length sequencing of Solanum tuberosum cv. Kuras genes.</title>
        <authorList>
            <person name="Nielsen H.V."/>
            <person name="Nielsen K.L."/>
            <person name="Emmersen J.M.G."/>
        </authorList>
    </citation>
    <scope>NUCLEOTIDE SEQUENCE</scope>
</reference>
<dbReference type="Gene3D" id="3.30.960.10">
    <property type="entry name" value="eRF1 domain 1"/>
    <property type="match status" value="1"/>
</dbReference>
<evidence type="ECO:0000256" key="3">
    <source>
        <dbReference type="ARBA" id="ARBA00022490"/>
    </source>
</evidence>
<comment type="subcellular location">
    <subcellularLocation>
        <location evidence="1">Cytoplasm</location>
    </subcellularLocation>
</comment>
<dbReference type="EMBL" id="DQ294253">
    <property type="protein sequence ID" value="ABC01885.1"/>
    <property type="molecule type" value="mRNA"/>
</dbReference>
<accession>Q2PYZ3</accession>
<evidence type="ECO:0000256" key="1">
    <source>
        <dbReference type="ARBA" id="ARBA00004496"/>
    </source>
</evidence>
<evidence type="ECO:0000256" key="4">
    <source>
        <dbReference type="ARBA" id="ARBA00022604"/>
    </source>
</evidence>
<evidence type="ECO:0000256" key="5">
    <source>
        <dbReference type="ARBA" id="ARBA00022917"/>
    </source>
</evidence>
<dbReference type="GO" id="GO:0005737">
    <property type="term" value="C:cytoplasm"/>
    <property type="evidence" value="ECO:0007669"/>
    <property type="project" value="UniProtKB-SubCell"/>
</dbReference>
<evidence type="ECO:0000259" key="7">
    <source>
        <dbReference type="SMART" id="SM01194"/>
    </source>
</evidence>
<dbReference type="GO" id="GO:0003747">
    <property type="term" value="F:translation release factor activity"/>
    <property type="evidence" value="ECO:0007669"/>
    <property type="project" value="InterPro"/>
</dbReference>
<evidence type="ECO:0000256" key="6">
    <source>
        <dbReference type="ARBA" id="ARBA00045523"/>
    </source>
</evidence>
<name>Q2PYZ3_SOLTU</name>
<dbReference type="KEGG" id="sot:102577912"/>
<dbReference type="Pfam" id="PF03464">
    <property type="entry name" value="eRF1_2"/>
    <property type="match status" value="1"/>
</dbReference>
<dbReference type="SUPFAM" id="SSF55481">
    <property type="entry name" value="N-terminal domain of eukaryotic peptide chain release factor subunit 1, ERF1"/>
    <property type="match status" value="1"/>
</dbReference>
<dbReference type="InterPro" id="IPR042226">
    <property type="entry name" value="eFR1_2_sf"/>
</dbReference>
<keyword evidence="5" id="KW-0648">Protein biosynthesis</keyword>
<protein>
    <submittedName>
        <fullName evidence="8">Eukaryotic peptide chain release factor subunit 1-3-like protein</fullName>
    </submittedName>
</protein>
<dbReference type="NCBIfam" id="TIGR03676">
    <property type="entry name" value="aRF1_eRF1"/>
    <property type="match status" value="1"/>
</dbReference>
<dbReference type="PANTHER" id="PTHR10113">
    <property type="entry name" value="PEPTIDE CHAIN RELEASE FACTOR SUBUNIT 1"/>
    <property type="match status" value="1"/>
</dbReference>
<dbReference type="OrthoDB" id="10254527at2759"/>
<dbReference type="InterPro" id="IPR005140">
    <property type="entry name" value="eRF1_Pelota-like_N"/>
</dbReference>
<evidence type="ECO:0000313" key="8">
    <source>
        <dbReference type="EMBL" id="ABC01885.1"/>
    </source>
</evidence>
<dbReference type="SUPFAM" id="SSF55315">
    <property type="entry name" value="L30e-like"/>
    <property type="match status" value="1"/>
</dbReference>
<dbReference type="InterPro" id="IPR005142">
    <property type="entry name" value="eRF1_3"/>
</dbReference>
<dbReference type="InterPro" id="IPR029064">
    <property type="entry name" value="Ribosomal_eL30-like_sf"/>
</dbReference>
<keyword evidence="3" id="KW-0963">Cytoplasm</keyword>
<dbReference type="ExpressionAtlas" id="Q2PYZ3">
    <property type="expression patterns" value="baseline and differential"/>
</dbReference>
<dbReference type="SUPFAM" id="SSF53137">
    <property type="entry name" value="Translational machinery components"/>
    <property type="match status" value="1"/>
</dbReference>
<dbReference type="SMART" id="SM01194">
    <property type="entry name" value="eRF1_1"/>
    <property type="match status" value="1"/>
</dbReference>
<keyword evidence="4" id="KW-0341">Growth regulation</keyword>
<dbReference type="AlphaFoldDB" id="Q2PYZ3"/>
<dbReference type="FunFam" id="3.30.420.60:FF:000001">
    <property type="entry name" value="Eukaryotic peptide chain release factor subunit 1"/>
    <property type="match status" value="1"/>
</dbReference>
<comment type="similarity">
    <text evidence="2">Belongs to the eukaryotic release factor 1 family.</text>
</comment>
<proteinExistence type="evidence at transcript level"/>
<dbReference type="FunFam" id="3.30.960.10:FF:000002">
    <property type="entry name" value="Eukaryotic peptide chain release factor subunit 1"/>
    <property type="match status" value="1"/>
</dbReference>
<dbReference type="Pfam" id="PF03463">
    <property type="entry name" value="eRF1_1"/>
    <property type="match status" value="1"/>
</dbReference>
<organism evidence="8">
    <name type="scientific">Solanum tuberosum</name>
    <name type="common">Potato</name>
    <dbReference type="NCBI Taxonomy" id="4113"/>
    <lineage>
        <taxon>Eukaryota</taxon>
        <taxon>Viridiplantae</taxon>
        <taxon>Streptophyta</taxon>
        <taxon>Embryophyta</taxon>
        <taxon>Tracheophyta</taxon>
        <taxon>Spermatophyta</taxon>
        <taxon>Magnoliopsida</taxon>
        <taxon>eudicotyledons</taxon>
        <taxon>Gunneridae</taxon>
        <taxon>Pentapetalae</taxon>
        <taxon>asterids</taxon>
        <taxon>lamiids</taxon>
        <taxon>Solanales</taxon>
        <taxon>Solanaceae</taxon>
        <taxon>Solanoideae</taxon>
        <taxon>Solaneae</taxon>
        <taxon>Solanum</taxon>
    </lineage>
</organism>
<dbReference type="InterPro" id="IPR024049">
    <property type="entry name" value="eRF1_1_sf"/>
</dbReference>
<dbReference type="InterPro" id="IPR004403">
    <property type="entry name" value="Peptide_chain-rel_eRF1/aRF1"/>
</dbReference>
<dbReference type="InterPro" id="IPR005141">
    <property type="entry name" value="eRF1_2"/>
</dbReference>
<dbReference type="RefSeq" id="NP_001275469.1">
    <property type="nucleotide sequence ID" value="NM_001288540.1"/>
</dbReference>
<comment type="function">
    <text evidence="6">Directs the termination of nascent peptide synthesis (translation) in response to the termination codons UAA, UAG and UGA. Modulates plant growth and development.</text>
</comment>
<feature type="domain" description="eRF1/Pelota-like N-terminal" evidence="7">
    <location>
        <begin position="4"/>
        <end position="141"/>
    </location>
</feature>
<dbReference type="Gene3D" id="3.30.1330.30">
    <property type="match status" value="1"/>
</dbReference>